<reference evidence="2" key="1">
    <citation type="submission" date="2016-10" db="EMBL/GenBank/DDBJ databases">
        <authorList>
            <person name="Varghese N."/>
            <person name="Submissions S."/>
        </authorList>
    </citation>
    <scope>NUCLEOTIDE SEQUENCE [LARGE SCALE GENOMIC DNA]</scope>
    <source>
        <strain evidence="2">DSM 19110</strain>
    </source>
</reference>
<name>A0A1H0J0G6_9SPHI</name>
<accession>A0A1H0J0G6</accession>
<protein>
    <submittedName>
        <fullName evidence="1">Uncharacterized protein</fullName>
    </submittedName>
</protein>
<dbReference type="AlphaFoldDB" id="A0A1H0J0G6"/>
<dbReference type="Proteomes" id="UP000183200">
    <property type="component" value="Unassembled WGS sequence"/>
</dbReference>
<keyword evidence="2" id="KW-1185">Reference proteome</keyword>
<dbReference type="EMBL" id="FNGY01000014">
    <property type="protein sequence ID" value="SDO37082.1"/>
    <property type="molecule type" value="Genomic_DNA"/>
</dbReference>
<evidence type="ECO:0000313" key="2">
    <source>
        <dbReference type="Proteomes" id="UP000183200"/>
    </source>
</evidence>
<proteinExistence type="predicted"/>
<sequence>MENFIQKIRLRRKTVFIALSTGRAVLGEERYSSRMNDYN</sequence>
<gene>
    <name evidence="1" type="ORF">SAMN05421820_11439</name>
</gene>
<organism evidence="1 2">
    <name type="scientific">Pedobacter steynii</name>
    <dbReference type="NCBI Taxonomy" id="430522"/>
    <lineage>
        <taxon>Bacteria</taxon>
        <taxon>Pseudomonadati</taxon>
        <taxon>Bacteroidota</taxon>
        <taxon>Sphingobacteriia</taxon>
        <taxon>Sphingobacteriales</taxon>
        <taxon>Sphingobacteriaceae</taxon>
        <taxon>Pedobacter</taxon>
    </lineage>
</organism>
<evidence type="ECO:0000313" key="1">
    <source>
        <dbReference type="EMBL" id="SDO37082.1"/>
    </source>
</evidence>